<dbReference type="InterPro" id="IPR015158">
    <property type="entry name" value="Bud22_dom"/>
</dbReference>
<dbReference type="GO" id="GO:0030490">
    <property type="term" value="P:maturation of SSU-rRNA"/>
    <property type="evidence" value="ECO:0007669"/>
    <property type="project" value="TreeGrafter"/>
</dbReference>
<dbReference type="Pfam" id="PF09073">
    <property type="entry name" value="BUD22"/>
    <property type="match status" value="1"/>
</dbReference>
<name>A0A0C3D7P2_9AGAM</name>
<dbReference type="PANTHER" id="PTHR23325">
    <property type="entry name" value="SERUM RESPONSE FACTOR-BINDING"/>
    <property type="match status" value="1"/>
</dbReference>
<dbReference type="FunCoup" id="A0A0C3D7P2">
    <property type="interactions" value="88"/>
</dbReference>
<dbReference type="AlphaFoldDB" id="A0A0C3D7P2"/>
<dbReference type="PANTHER" id="PTHR23325:SF1">
    <property type="entry name" value="SERUM RESPONSE FACTOR-BINDING PROTEIN 1"/>
    <property type="match status" value="1"/>
</dbReference>
<dbReference type="OrthoDB" id="3364872at2759"/>
<dbReference type="STRING" id="1036808.A0A0C3D7P2"/>
<proteinExistence type="predicted"/>
<feature type="compositionally biased region" description="Basic and acidic residues" evidence="2">
    <location>
        <begin position="282"/>
        <end position="300"/>
    </location>
</feature>
<dbReference type="InParanoid" id="A0A0C3D7P2"/>
<dbReference type="EMBL" id="KN822110">
    <property type="protein sequence ID" value="KIM56770.1"/>
    <property type="molecule type" value="Genomic_DNA"/>
</dbReference>
<feature type="region of interest" description="Disordered" evidence="2">
    <location>
        <begin position="1"/>
        <end position="20"/>
    </location>
</feature>
<dbReference type="InterPro" id="IPR037393">
    <property type="entry name" value="Bud22/SRFB1"/>
</dbReference>
<evidence type="ECO:0000256" key="2">
    <source>
        <dbReference type="SAM" id="MobiDB-lite"/>
    </source>
</evidence>
<feature type="compositionally biased region" description="Basic and acidic residues" evidence="2">
    <location>
        <begin position="344"/>
        <end position="373"/>
    </location>
</feature>
<keyword evidence="5" id="KW-1185">Reference proteome</keyword>
<evidence type="ECO:0000313" key="4">
    <source>
        <dbReference type="EMBL" id="KIM56770.1"/>
    </source>
</evidence>
<evidence type="ECO:0000256" key="1">
    <source>
        <dbReference type="ARBA" id="ARBA00023054"/>
    </source>
</evidence>
<evidence type="ECO:0000259" key="3">
    <source>
        <dbReference type="Pfam" id="PF09073"/>
    </source>
</evidence>
<dbReference type="GO" id="GO:0030686">
    <property type="term" value="C:90S preribosome"/>
    <property type="evidence" value="ECO:0007669"/>
    <property type="project" value="TreeGrafter"/>
</dbReference>
<feature type="compositionally biased region" description="Basic and acidic residues" evidence="2">
    <location>
        <begin position="210"/>
        <end position="221"/>
    </location>
</feature>
<feature type="compositionally biased region" description="Basic and acidic residues" evidence="2">
    <location>
        <begin position="388"/>
        <end position="402"/>
    </location>
</feature>
<sequence>MAPQERPRGTKRKRSLEHHDVREIRQVTKRAKAFEIQRTFKKLKKARLLDPEGEQTKDLEQQMEILKDMDCTKVANTALMTKIKKDKALSDVHPLVSAELASNALVLAPPGTAAAKAQSRILSSKWLASEALAIVAALKNFLHPDPGARGISEGRDKSAFPKVGKKGRTDQPRDSVIVNDSDEDYSIGSDKDLLSEVNDGDGWESGTVSDNDHEPSAKSDGWESGSIQGDSYREQETSDAMSDVDGLPSRPGGMEIKAKKSTSLSKGQSAFLPTLSVGFTRGDSDSEFSDREAKISDSGKKNRRGQRARRAIWEKKYGRNANHVKKRQDIAQGAKGKGRSPGVKGHEFSLKSSRPERPKDGRRPPPKRVEQSDTPRGTRGREPSSSTHRTERPLHPSWEAKKKQQSASILPAQGTKIVFES</sequence>
<gene>
    <name evidence="4" type="ORF">SCLCIDRAFT_17117</name>
</gene>
<organism evidence="4 5">
    <name type="scientific">Scleroderma citrinum Foug A</name>
    <dbReference type="NCBI Taxonomy" id="1036808"/>
    <lineage>
        <taxon>Eukaryota</taxon>
        <taxon>Fungi</taxon>
        <taxon>Dikarya</taxon>
        <taxon>Basidiomycota</taxon>
        <taxon>Agaricomycotina</taxon>
        <taxon>Agaricomycetes</taxon>
        <taxon>Agaricomycetidae</taxon>
        <taxon>Boletales</taxon>
        <taxon>Sclerodermatineae</taxon>
        <taxon>Sclerodermataceae</taxon>
        <taxon>Scleroderma</taxon>
    </lineage>
</organism>
<dbReference type="HOGENOM" id="CLU_029647_1_0_1"/>
<dbReference type="Proteomes" id="UP000053989">
    <property type="component" value="Unassembled WGS sequence"/>
</dbReference>
<dbReference type="GO" id="GO:0005634">
    <property type="term" value="C:nucleus"/>
    <property type="evidence" value="ECO:0007669"/>
    <property type="project" value="TreeGrafter"/>
</dbReference>
<feature type="region of interest" description="Disordered" evidence="2">
    <location>
        <begin position="145"/>
        <end position="421"/>
    </location>
</feature>
<reference evidence="4 5" key="1">
    <citation type="submission" date="2014-04" db="EMBL/GenBank/DDBJ databases">
        <authorList>
            <consortium name="DOE Joint Genome Institute"/>
            <person name="Kuo A."/>
            <person name="Kohler A."/>
            <person name="Nagy L.G."/>
            <person name="Floudas D."/>
            <person name="Copeland A."/>
            <person name="Barry K.W."/>
            <person name="Cichocki N."/>
            <person name="Veneault-Fourrey C."/>
            <person name="LaButti K."/>
            <person name="Lindquist E.A."/>
            <person name="Lipzen A."/>
            <person name="Lundell T."/>
            <person name="Morin E."/>
            <person name="Murat C."/>
            <person name="Sun H."/>
            <person name="Tunlid A."/>
            <person name="Henrissat B."/>
            <person name="Grigoriev I.V."/>
            <person name="Hibbett D.S."/>
            <person name="Martin F."/>
            <person name="Nordberg H.P."/>
            <person name="Cantor M.N."/>
            <person name="Hua S.X."/>
        </authorList>
    </citation>
    <scope>NUCLEOTIDE SEQUENCE [LARGE SCALE GENOMIC DNA]</scope>
    <source>
        <strain evidence="4 5">Foug A</strain>
    </source>
</reference>
<accession>A0A0C3D7P2</accession>
<feature type="domain" description="Bud22" evidence="3">
    <location>
        <begin position="18"/>
        <end position="419"/>
    </location>
</feature>
<reference evidence="5" key="2">
    <citation type="submission" date="2015-01" db="EMBL/GenBank/DDBJ databases">
        <title>Evolutionary Origins and Diversification of the Mycorrhizal Mutualists.</title>
        <authorList>
            <consortium name="DOE Joint Genome Institute"/>
            <consortium name="Mycorrhizal Genomics Consortium"/>
            <person name="Kohler A."/>
            <person name="Kuo A."/>
            <person name="Nagy L.G."/>
            <person name="Floudas D."/>
            <person name="Copeland A."/>
            <person name="Barry K.W."/>
            <person name="Cichocki N."/>
            <person name="Veneault-Fourrey C."/>
            <person name="LaButti K."/>
            <person name="Lindquist E.A."/>
            <person name="Lipzen A."/>
            <person name="Lundell T."/>
            <person name="Morin E."/>
            <person name="Murat C."/>
            <person name="Riley R."/>
            <person name="Ohm R."/>
            <person name="Sun H."/>
            <person name="Tunlid A."/>
            <person name="Henrissat B."/>
            <person name="Grigoriev I.V."/>
            <person name="Hibbett D.S."/>
            <person name="Martin F."/>
        </authorList>
    </citation>
    <scope>NUCLEOTIDE SEQUENCE [LARGE SCALE GENOMIC DNA]</scope>
    <source>
        <strain evidence="5">Foug A</strain>
    </source>
</reference>
<protein>
    <recommendedName>
        <fullName evidence="3">Bud22 domain-containing protein</fullName>
    </recommendedName>
</protein>
<feature type="compositionally biased region" description="Basic residues" evidence="2">
    <location>
        <begin position="301"/>
        <end position="310"/>
    </location>
</feature>
<keyword evidence="1" id="KW-0175">Coiled coil</keyword>
<evidence type="ECO:0000313" key="5">
    <source>
        <dbReference type="Proteomes" id="UP000053989"/>
    </source>
</evidence>